<dbReference type="RefSeq" id="WP_004292187.1">
    <property type="nucleotide sequence ID" value="NZ_CP014646.1"/>
</dbReference>
<dbReference type="Proteomes" id="UP000036902">
    <property type="component" value="Chromosome"/>
</dbReference>
<dbReference type="Pfam" id="PF02325">
    <property type="entry name" value="CCB3_YggT"/>
    <property type="match status" value="2"/>
</dbReference>
<keyword evidence="2" id="KW-1133">Transmembrane helix</keyword>
<evidence type="ECO:0000256" key="1">
    <source>
        <dbReference type="ARBA" id="ARBA00010894"/>
    </source>
</evidence>
<feature type="transmembrane region" description="Helical" evidence="2">
    <location>
        <begin position="6"/>
        <end position="27"/>
    </location>
</feature>
<keyword evidence="4" id="KW-1185">Reference proteome</keyword>
<organism evidence="3 4">
    <name type="scientific">Thauera humireducens</name>
    <dbReference type="NCBI Taxonomy" id="1134435"/>
    <lineage>
        <taxon>Bacteria</taxon>
        <taxon>Pseudomonadati</taxon>
        <taxon>Pseudomonadota</taxon>
        <taxon>Betaproteobacteria</taxon>
        <taxon>Rhodocyclales</taxon>
        <taxon>Zoogloeaceae</taxon>
        <taxon>Thauera</taxon>
    </lineage>
</organism>
<proteinExistence type="inferred from homology"/>
<reference evidence="4" key="1">
    <citation type="submission" date="2016-03" db="EMBL/GenBank/DDBJ databases">
        <authorList>
            <person name="Ma C."/>
            <person name="Zhou S."/>
            <person name="Yang G."/>
        </authorList>
    </citation>
    <scope>NUCLEOTIDE SEQUENCE [LARGE SCALE GENOMIC DNA]</scope>
    <source>
        <strain evidence="4">SgZ-1</strain>
    </source>
</reference>
<sequence length="193" mass="21279">MLTNILLLILSTAGGFLTLMLLARFYMQWQRISFRNQIGQFVVTTTDWIVRPLRRFIPGLFGLDMASLLPAWLVQVLLVLFELSLRGAVFSGNAGAVLLGLWGVGLIELMRMMVYLVFAVVLGSAVLSWVSPHAPLAPLLHSLATPFLRPFRRIVPTIANVDLSPLVLLLVLQIVLMVLGGIRNSFAPLLFGA</sequence>
<feature type="transmembrane region" description="Helical" evidence="2">
    <location>
        <begin position="87"/>
        <end position="107"/>
    </location>
</feature>
<gene>
    <name evidence="3" type="ORF">AC731_012765</name>
</gene>
<dbReference type="InterPro" id="IPR003425">
    <property type="entry name" value="CCB3/YggT"/>
</dbReference>
<evidence type="ECO:0000313" key="4">
    <source>
        <dbReference type="Proteomes" id="UP000036902"/>
    </source>
</evidence>
<dbReference type="GO" id="GO:0016020">
    <property type="term" value="C:membrane"/>
    <property type="evidence" value="ECO:0007669"/>
    <property type="project" value="InterPro"/>
</dbReference>
<name>A0A127K744_9RHOO</name>
<evidence type="ECO:0000313" key="3">
    <source>
        <dbReference type="EMBL" id="AMO37731.1"/>
    </source>
</evidence>
<dbReference type="PANTHER" id="PTHR33219">
    <property type="entry name" value="YLMG HOMOLOG PROTEIN 2, CHLOROPLASTIC"/>
    <property type="match status" value="1"/>
</dbReference>
<protein>
    <recommendedName>
        <fullName evidence="5">YggT family protein</fullName>
    </recommendedName>
</protein>
<keyword evidence="2" id="KW-0472">Membrane</keyword>
<evidence type="ECO:0000256" key="2">
    <source>
        <dbReference type="SAM" id="Phobius"/>
    </source>
</evidence>
<evidence type="ECO:0008006" key="5">
    <source>
        <dbReference type="Google" id="ProtNLM"/>
    </source>
</evidence>
<feature type="transmembrane region" description="Helical" evidence="2">
    <location>
        <begin position="154"/>
        <end position="179"/>
    </location>
</feature>
<feature type="transmembrane region" description="Helical" evidence="2">
    <location>
        <begin position="60"/>
        <end position="81"/>
    </location>
</feature>
<comment type="similarity">
    <text evidence="1">Belongs to the YggT family.</text>
</comment>
<dbReference type="AlphaFoldDB" id="A0A127K744"/>
<dbReference type="PANTHER" id="PTHR33219:SF14">
    <property type="entry name" value="PROTEIN COFACTOR ASSEMBLY OF COMPLEX C SUBUNIT B CCB3, CHLOROPLASTIC-RELATED"/>
    <property type="match status" value="1"/>
</dbReference>
<accession>A0A127K744</accession>
<dbReference type="EMBL" id="CP014646">
    <property type="protein sequence ID" value="AMO37731.1"/>
    <property type="molecule type" value="Genomic_DNA"/>
</dbReference>
<keyword evidence="2" id="KW-0812">Transmembrane</keyword>
<dbReference type="STRING" id="1134435.AC731_012765"/>
<feature type="transmembrane region" description="Helical" evidence="2">
    <location>
        <begin position="114"/>
        <end position="134"/>
    </location>
</feature>
<dbReference type="KEGG" id="thu:AC731_012765"/>